<protein>
    <submittedName>
        <fullName evidence="1">Uncharacterized protein</fullName>
    </submittedName>
</protein>
<gene>
    <name evidence="1" type="ORF">ANN_07854</name>
</gene>
<accession>A0ABQ8T158</accession>
<sequence>MVGLCEGGNEPPGSLKAVSVLTRLRRLPADLELSSGAGSVSAWADYLVGAFPSFPQPKAGRLDVNLVSLDVESWELAGINLLSPLTGPAARRSFQISSMFNALPRPPYY</sequence>
<comment type="caution">
    <text evidence="1">The sequence shown here is derived from an EMBL/GenBank/DDBJ whole genome shotgun (WGS) entry which is preliminary data.</text>
</comment>
<evidence type="ECO:0000313" key="2">
    <source>
        <dbReference type="Proteomes" id="UP001148838"/>
    </source>
</evidence>
<keyword evidence="2" id="KW-1185">Reference proteome</keyword>
<organism evidence="1 2">
    <name type="scientific">Periplaneta americana</name>
    <name type="common">American cockroach</name>
    <name type="synonym">Blatta americana</name>
    <dbReference type="NCBI Taxonomy" id="6978"/>
    <lineage>
        <taxon>Eukaryota</taxon>
        <taxon>Metazoa</taxon>
        <taxon>Ecdysozoa</taxon>
        <taxon>Arthropoda</taxon>
        <taxon>Hexapoda</taxon>
        <taxon>Insecta</taxon>
        <taxon>Pterygota</taxon>
        <taxon>Neoptera</taxon>
        <taxon>Polyneoptera</taxon>
        <taxon>Dictyoptera</taxon>
        <taxon>Blattodea</taxon>
        <taxon>Blattoidea</taxon>
        <taxon>Blattidae</taxon>
        <taxon>Blattinae</taxon>
        <taxon>Periplaneta</taxon>
    </lineage>
</organism>
<evidence type="ECO:0000313" key="1">
    <source>
        <dbReference type="EMBL" id="KAJ4439726.1"/>
    </source>
</evidence>
<dbReference type="Proteomes" id="UP001148838">
    <property type="component" value="Unassembled WGS sequence"/>
</dbReference>
<reference evidence="1 2" key="1">
    <citation type="journal article" date="2022" name="Allergy">
        <title>Genome assembly and annotation of Periplaneta americana reveal a comprehensive cockroach allergen profile.</title>
        <authorList>
            <person name="Wang L."/>
            <person name="Xiong Q."/>
            <person name="Saelim N."/>
            <person name="Wang L."/>
            <person name="Nong W."/>
            <person name="Wan A.T."/>
            <person name="Shi M."/>
            <person name="Liu X."/>
            <person name="Cao Q."/>
            <person name="Hui J.H.L."/>
            <person name="Sookrung N."/>
            <person name="Leung T.F."/>
            <person name="Tungtrongchitr A."/>
            <person name="Tsui S.K.W."/>
        </authorList>
    </citation>
    <scope>NUCLEOTIDE SEQUENCE [LARGE SCALE GENOMIC DNA]</scope>
    <source>
        <strain evidence="1">PWHHKU_190912</strain>
    </source>
</reference>
<dbReference type="EMBL" id="JAJSOF020000017">
    <property type="protein sequence ID" value="KAJ4439726.1"/>
    <property type="molecule type" value="Genomic_DNA"/>
</dbReference>
<proteinExistence type="predicted"/>
<name>A0ABQ8T158_PERAM</name>